<protein>
    <recommendedName>
        <fullName evidence="6">S-protein homolog</fullName>
    </recommendedName>
</protein>
<gene>
    <name evidence="7" type="ORF">A4A49_60891</name>
</gene>
<sequence>LTAGYTVHIIDALQNNDVPLSFRCQSKDDDLGIQKPNVGDDFHFFFHWAAFGSTRFYCHFYWGSKQQFFDVINEHISNDCGRTDIFKNEYECIWKVQDDGFYFAGHNSPELYSLKYSWN</sequence>
<name>A0A1J6IEM7_NICAT</name>
<proteinExistence type="inferred from homology"/>
<dbReference type="Pfam" id="PF05938">
    <property type="entry name" value="Self-incomp_S1"/>
    <property type="match status" value="1"/>
</dbReference>
<dbReference type="AlphaFoldDB" id="A0A1J6IEM7"/>
<dbReference type="OMA" id="SWEFRIN"/>
<evidence type="ECO:0000256" key="2">
    <source>
        <dbReference type="ARBA" id="ARBA00005581"/>
    </source>
</evidence>
<dbReference type="GO" id="GO:0060320">
    <property type="term" value="P:rejection of self pollen"/>
    <property type="evidence" value="ECO:0007669"/>
    <property type="project" value="UniProtKB-KW"/>
</dbReference>
<dbReference type="SMR" id="A0A1J6IEM7"/>
<evidence type="ECO:0000313" key="7">
    <source>
        <dbReference type="EMBL" id="OIS98951.1"/>
    </source>
</evidence>
<evidence type="ECO:0000256" key="4">
    <source>
        <dbReference type="ARBA" id="ARBA00022525"/>
    </source>
</evidence>
<organism evidence="7 8">
    <name type="scientific">Nicotiana attenuata</name>
    <name type="common">Coyote tobacco</name>
    <dbReference type="NCBI Taxonomy" id="49451"/>
    <lineage>
        <taxon>Eukaryota</taxon>
        <taxon>Viridiplantae</taxon>
        <taxon>Streptophyta</taxon>
        <taxon>Embryophyta</taxon>
        <taxon>Tracheophyta</taxon>
        <taxon>Spermatophyta</taxon>
        <taxon>Magnoliopsida</taxon>
        <taxon>eudicotyledons</taxon>
        <taxon>Gunneridae</taxon>
        <taxon>Pentapetalae</taxon>
        <taxon>asterids</taxon>
        <taxon>lamiids</taxon>
        <taxon>Solanales</taxon>
        <taxon>Solanaceae</taxon>
        <taxon>Nicotianoideae</taxon>
        <taxon>Nicotianeae</taxon>
        <taxon>Nicotiana</taxon>
    </lineage>
</organism>
<keyword evidence="4 6" id="KW-0964">Secreted</keyword>
<evidence type="ECO:0000256" key="5">
    <source>
        <dbReference type="ARBA" id="ARBA00022729"/>
    </source>
</evidence>
<dbReference type="InterPro" id="IPR010264">
    <property type="entry name" value="Self-incomp_S1"/>
</dbReference>
<dbReference type="PANTHER" id="PTHR31232:SF111">
    <property type="entry name" value="S-PROTEIN HOMOLOG"/>
    <property type="match status" value="1"/>
</dbReference>
<feature type="non-terminal residue" evidence="7">
    <location>
        <position position="1"/>
    </location>
</feature>
<dbReference type="Proteomes" id="UP000187609">
    <property type="component" value="Unassembled WGS sequence"/>
</dbReference>
<dbReference type="EMBL" id="MJEQ01037191">
    <property type="protein sequence ID" value="OIS98951.1"/>
    <property type="molecule type" value="Genomic_DNA"/>
</dbReference>
<dbReference type="Gramene" id="OIS98951">
    <property type="protein sequence ID" value="OIS98951"/>
    <property type="gene ID" value="A4A49_60891"/>
</dbReference>
<keyword evidence="5" id="KW-0732">Signal</keyword>
<reference evidence="7" key="1">
    <citation type="submission" date="2016-11" db="EMBL/GenBank/DDBJ databases">
        <title>The genome of Nicotiana attenuata.</title>
        <authorList>
            <person name="Xu S."/>
            <person name="Brockmoeller T."/>
            <person name="Gaquerel E."/>
            <person name="Navarro A."/>
            <person name="Kuhl H."/>
            <person name="Gase K."/>
            <person name="Ling Z."/>
            <person name="Zhou W."/>
            <person name="Kreitzer C."/>
            <person name="Stanke M."/>
            <person name="Tang H."/>
            <person name="Lyons E."/>
            <person name="Pandey P."/>
            <person name="Pandey S.P."/>
            <person name="Timmermann B."/>
            <person name="Baldwin I.T."/>
        </authorList>
    </citation>
    <scope>NUCLEOTIDE SEQUENCE [LARGE SCALE GENOMIC DNA]</scope>
    <source>
        <strain evidence="7">UT</strain>
    </source>
</reference>
<evidence type="ECO:0000256" key="6">
    <source>
        <dbReference type="RuleBase" id="RU367044"/>
    </source>
</evidence>
<keyword evidence="3 6" id="KW-0713">Self-incompatibility</keyword>
<evidence type="ECO:0000313" key="8">
    <source>
        <dbReference type="Proteomes" id="UP000187609"/>
    </source>
</evidence>
<dbReference type="GO" id="GO:0005576">
    <property type="term" value="C:extracellular region"/>
    <property type="evidence" value="ECO:0007669"/>
    <property type="project" value="UniProtKB-SubCell"/>
</dbReference>
<dbReference type="PANTHER" id="PTHR31232">
    <property type="match status" value="1"/>
</dbReference>
<comment type="caution">
    <text evidence="7">The sequence shown here is derived from an EMBL/GenBank/DDBJ whole genome shotgun (WGS) entry which is preliminary data.</text>
</comment>
<evidence type="ECO:0000256" key="1">
    <source>
        <dbReference type="ARBA" id="ARBA00004613"/>
    </source>
</evidence>
<evidence type="ECO:0000256" key="3">
    <source>
        <dbReference type="ARBA" id="ARBA00022471"/>
    </source>
</evidence>
<keyword evidence="8" id="KW-1185">Reference proteome</keyword>
<comment type="similarity">
    <text evidence="2 6">Belongs to the plant self-incompatibility (S1) protein family.</text>
</comment>
<accession>A0A1J6IEM7</accession>
<comment type="subcellular location">
    <subcellularLocation>
        <location evidence="1 6">Secreted</location>
    </subcellularLocation>
</comment>